<reference evidence="1" key="1">
    <citation type="submission" date="2022-08" db="EMBL/GenBank/DDBJ databases">
        <title>Genome Sequence of Pycnoporus sanguineus.</title>
        <authorList>
            <person name="Buettner E."/>
        </authorList>
    </citation>
    <scope>NUCLEOTIDE SEQUENCE</scope>
    <source>
        <strain evidence="1">CG-C14</strain>
    </source>
</reference>
<organism evidence="1 2">
    <name type="scientific">Trametes sanguinea</name>
    <dbReference type="NCBI Taxonomy" id="158606"/>
    <lineage>
        <taxon>Eukaryota</taxon>
        <taxon>Fungi</taxon>
        <taxon>Dikarya</taxon>
        <taxon>Basidiomycota</taxon>
        <taxon>Agaricomycotina</taxon>
        <taxon>Agaricomycetes</taxon>
        <taxon>Polyporales</taxon>
        <taxon>Polyporaceae</taxon>
        <taxon>Trametes</taxon>
    </lineage>
</organism>
<keyword evidence="2" id="KW-1185">Reference proteome</keyword>
<gene>
    <name evidence="1" type="ORF">NUW54_g6458</name>
</gene>
<comment type="caution">
    <text evidence="1">The sequence shown here is derived from an EMBL/GenBank/DDBJ whole genome shotgun (WGS) entry which is preliminary data.</text>
</comment>
<sequence length="106" mass="12046">MPQHVSFSPDNRGVVTDRSYTPLPPDLVRPLPERGEHPAPLAARFVDDQGWLWRVAPYSTPRRLCWLPFTIRPADLTSPNTWSARGDVIVCKTGDYRMLILDISDC</sequence>
<dbReference type="EMBL" id="JANSHE010001722">
    <property type="protein sequence ID" value="KAJ3001390.1"/>
    <property type="molecule type" value="Genomic_DNA"/>
</dbReference>
<dbReference type="Proteomes" id="UP001144978">
    <property type="component" value="Unassembled WGS sequence"/>
</dbReference>
<proteinExistence type="predicted"/>
<evidence type="ECO:0000313" key="2">
    <source>
        <dbReference type="Proteomes" id="UP001144978"/>
    </source>
</evidence>
<accession>A0ACC1PUB2</accession>
<name>A0ACC1PUB2_9APHY</name>
<protein>
    <submittedName>
        <fullName evidence="1">Uncharacterized protein</fullName>
    </submittedName>
</protein>
<evidence type="ECO:0000313" key="1">
    <source>
        <dbReference type="EMBL" id="KAJ3001390.1"/>
    </source>
</evidence>